<name>A0A7J6J5L0_COLFN</name>
<protein>
    <submittedName>
        <fullName evidence="2">Uncharacterized protein</fullName>
    </submittedName>
</protein>
<feature type="region of interest" description="Disordered" evidence="1">
    <location>
        <begin position="328"/>
        <end position="550"/>
    </location>
</feature>
<proteinExistence type="predicted"/>
<keyword evidence="3" id="KW-1185">Reference proteome</keyword>
<dbReference type="EMBL" id="ANPB02000004">
    <property type="protein sequence ID" value="KAF4484577.1"/>
    <property type="molecule type" value="Genomic_DNA"/>
</dbReference>
<feature type="compositionally biased region" description="Polar residues" evidence="1">
    <location>
        <begin position="365"/>
        <end position="405"/>
    </location>
</feature>
<feature type="compositionally biased region" description="Polar residues" evidence="1">
    <location>
        <begin position="480"/>
        <end position="490"/>
    </location>
</feature>
<feature type="compositionally biased region" description="Basic and acidic residues" evidence="1">
    <location>
        <begin position="461"/>
        <end position="476"/>
    </location>
</feature>
<feature type="compositionally biased region" description="Basic and acidic residues" evidence="1">
    <location>
        <begin position="525"/>
        <end position="536"/>
    </location>
</feature>
<accession>A0A7J6J5L0</accession>
<dbReference type="GeneID" id="43618777"/>
<organism evidence="2 3">
    <name type="scientific">Colletotrichum fructicola (strain Nara gc5)</name>
    <name type="common">Anthracnose fungus</name>
    <name type="synonym">Colletotrichum gloeosporioides (strain Nara gc5)</name>
    <dbReference type="NCBI Taxonomy" id="1213859"/>
    <lineage>
        <taxon>Eukaryota</taxon>
        <taxon>Fungi</taxon>
        <taxon>Dikarya</taxon>
        <taxon>Ascomycota</taxon>
        <taxon>Pezizomycotina</taxon>
        <taxon>Sordariomycetes</taxon>
        <taxon>Hypocreomycetidae</taxon>
        <taxon>Glomerellales</taxon>
        <taxon>Glomerellaceae</taxon>
        <taxon>Colletotrichum</taxon>
        <taxon>Colletotrichum gloeosporioides species complex</taxon>
    </lineage>
</organism>
<evidence type="ECO:0000313" key="3">
    <source>
        <dbReference type="Proteomes" id="UP000011096"/>
    </source>
</evidence>
<dbReference type="Proteomes" id="UP000011096">
    <property type="component" value="Unassembled WGS sequence"/>
</dbReference>
<dbReference type="OrthoDB" id="5232980at2759"/>
<sequence length="550" mass="60094">MESFSSTALLYWPRNWPDRETLDLQSLICTVWPQYLTLQEACGILDQFHGPVWMLDKQVLWTGLGQKYTLVDSYAREHGMQTLGIAMGPLMDPQNPTCLKSQKSTKEWGRYIRGASLIFSWRISQGNVATVLTQPPPTRFNPHGRTAYQDIEEPVLKVILGNRPIDRILAVHPTIEDAKTFPPYEIFPQDHQDIWKDVFGGVKCPKHTWRGIDGNIPLPKWAITSAAYGFLGNENPKSRSVEIFLCGFLICAGISSQLSLVILVISSLLAVQGTVGISYISMHLTEIDPEDCCELKLAIPSTDDVIAKGLGEKIKALKISENRLDASVPPKAAVGTDPGKPPDREEVAKVGNPAKVPKTKDTAEQPLSSPTTLETQPLPFETTTPPVNQSSVQRKGEVNPTSTKLSKAKAAGATEVAPELPTQGLNAQSPYGPGAEPHKKEKKKKNVGGGGNLVAKAKPKKSQDRKMEKENVDCKGKAKSQASLDSNLSTVPERLVAGGTKKKKQNKVKPAKVKGIALTTKISSQRKEVDNSKEIENQPGKSTRPHTSAK</sequence>
<dbReference type="AlphaFoldDB" id="A0A7J6J5L0"/>
<dbReference type="InParanoid" id="A0A7J6J5L0"/>
<evidence type="ECO:0000256" key="1">
    <source>
        <dbReference type="SAM" id="MobiDB-lite"/>
    </source>
</evidence>
<comment type="caution">
    <text evidence="2">The sequence shown here is derived from an EMBL/GenBank/DDBJ whole genome shotgun (WGS) entry which is preliminary data.</text>
</comment>
<dbReference type="RefSeq" id="XP_031892600.2">
    <property type="nucleotide sequence ID" value="XM_032034767.2"/>
</dbReference>
<feature type="compositionally biased region" description="Basic residues" evidence="1">
    <location>
        <begin position="500"/>
        <end position="512"/>
    </location>
</feature>
<reference evidence="2 3" key="1">
    <citation type="submission" date="2012-08" db="EMBL/GenBank/DDBJ databases">
        <authorList>
            <person name="Gan P.H.P."/>
            <person name="Ikeda K."/>
            <person name="Irieda H."/>
            <person name="Narusaka M."/>
            <person name="O'Connell R.J."/>
            <person name="Narusaka Y."/>
            <person name="Takano Y."/>
            <person name="Kubo Y."/>
            <person name="Shirasu K."/>
        </authorList>
    </citation>
    <scope>NUCLEOTIDE SEQUENCE [LARGE SCALE GENOMIC DNA]</scope>
    <source>
        <strain evidence="2 3">Nara gc5</strain>
    </source>
</reference>
<evidence type="ECO:0000313" key="2">
    <source>
        <dbReference type="EMBL" id="KAF4484577.1"/>
    </source>
</evidence>
<reference evidence="2 3" key="2">
    <citation type="submission" date="2020-04" db="EMBL/GenBank/DDBJ databases">
        <title>Genome sequencing and assembly of multiple isolates from the Colletotrichum gloeosporioides species complex.</title>
        <authorList>
            <person name="Gan P."/>
            <person name="Shirasu K."/>
        </authorList>
    </citation>
    <scope>NUCLEOTIDE SEQUENCE [LARGE SCALE GENOMIC DNA]</scope>
    <source>
        <strain evidence="2 3">Nara gc5</strain>
    </source>
</reference>
<gene>
    <name evidence="2" type="ORF">CGGC5_v007042</name>
</gene>